<dbReference type="AlphaFoldDB" id="A0A8J3XLQ6"/>
<keyword evidence="10" id="KW-1185">Reference proteome</keyword>
<keyword evidence="6 7" id="KW-0472">Membrane</keyword>
<feature type="transmembrane region" description="Helical" evidence="7">
    <location>
        <begin position="323"/>
        <end position="342"/>
    </location>
</feature>
<evidence type="ECO:0000259" key="8">
    <source>
        <dbReference type="Pfam" id="PF00999"/>
    </source>
</evidence>
<evidence type="ECO:0000256" key="2">
    <source>
        <dbReference type="ARBA" id="ARBA00022448"/>
    </source>
</evidence>
<dbReference type="Gene3D" id="1.20.1530.20">
    <property type="match status" value="1"/>
</dbReference>
<feature type="transmembrane region" description="Helical" evidence="7">
    <location>
        <begin position="276"/>
        <end position="303"/>
    </location>
</feature>
<gene>
    <name evidence="9" type="ORF">Pph01_59560</name>
</gene>
<dbReference type="EMBL" id="BOOP01000029">
    <property type="protein sequence ID" value="GII40953.1"/>
    <property type="molecule type" value="Genomic_DNA"/>
</dbReference>
<feature type="transmembrane region" description="Helical" evidence="7">
    <location>
        <begin position="187"/>
        <end position="213"/>
    </location>
</feature>
<feature type="transmembrane region" description="Helical" evidence="7">
    <location>
        <begin position="53"/>
        <end position="76"/>
    </location>
</feature>
<dbReference type="GO" id="GO:0015297">
    <property type="term" value="F:antiporter activity"/>
    <property type="evidence" value="ECO:0007669"/>
    <property type="project" value="InterPro"/>
</dbReference>
<feature type="transmembrane region" description="Helical" evidence="7">
    <location>
        <begin position="233"/>
        <end position="256"/>
    </location>
</feature>
<keyword evidence="5" id="KW-0406">Ion transport</keyword>
<dbReference type="GO" id="GO:0016020">
    <property type="term" value="C:membrane"/>
    <property type="evidence" value="ECO:0007669"/>
    <property type="project" value="UniProtKB-SubCell"/>
</dbReference>
<dbReference type="PANTHER" id="PTHR32468">
    <property type="entry name" value="CATION/H + ANTIPORTER"/>
    <property type="match status" value="1"/>
</dbReference>
<evidence type="ECO:0000313" key="10">
    <source>
        <dbReference type="Proteomes" id="UP000622547"/>
    </source>
</evidence>
<name>A0A8J3XLQ6_9ACTN</name>
<evidence type="ECO:0000256" key="7">
    <source>
        <dbReference type="SAM" id="Phobius"/>
    </source>
</evidence>
<dbReference type="InterPro" id="IPR006153">
    <property type="entry name" value="Cation/H_exchanger_TM"/>
</dbReference>
<feature type="transmembrane region" description="Helical" evidence="7">
    <location>
        <begin position="117"/>
        <end position="140"/>
    </location>
</feature>
<evidence type="ECO:0000256" key="4">
    <source>
        <dbReference type="ARBA" id="ARBA00022989"/>
    </source>
</evidence>
<dbReference type="InterPro" id="IPR050794">
    <property type="entry name" value="CPA2_transporter"/>
</dbReference>
<organism evidence="9 10">
    <name type="scientific">Planotetraspora phitsanulokensis</name>
    <dbReference type="NCBI Taxonomy" id="575192"/>
    <lineage>
        <taxon>Bacteria</taxon>
        <taxon>Bacillati</taxon>
        <taxon>Actinomycetota</taxon>
        <taxon>Actinomycetes</taxon>
        <taxon>Streptosporangiales</taxon>
        <taxon>Streptosporangiaceae</taxon>
        <taxon>Planotetraspora</taxon>
    </lineage>
</organism>
<reference evidence="9 10" key="1">
    <citation type="submission" date="2021-01" db="EMBL/GenBank/DDBJ databases">
        <title>Whole genome shotgun sequence of Planotetraspora phitsanulokensis NBRC 104273.</title>
        <authorList>
            <person name="Komaki H."/>
            <person name="Tamura T."/>
        </authorList>
    </citation>
    <scope>NUCLEOTIDE SEQUENCE [LARGE SCALE GENOMIC DNA]</scope>
    <source>
        <strain evidence="9 10">NBRC 104273</strain>
    </source>
</reference>
<dbReference type="Proteomes" id="UP000622547">
    <property type="component" value="Unassembled WGS sequence"/>
</dbReference>
<protein>
    <submittedName>
        <fullName evidence="9">Cation:proton antiporter</fullName>
    </submittedName>
</protein>
<keyword evidence="3 7" id="KW-0812">Transmembrane</keyword>
<comment type="subcellular location">
    <subcellularLocation>
        <location evidence="1">Membrane</location>
        <topology evidence="1">Multi-pass membrane protein</topology>
    </subcellularLocation>
</comment>
<evidence type="ECO:0000256" key="1">
    <source>
        <dbReference type="ARBA" id="ARBA00004141"/>
    </source>
</evidence>
<feature type="transmembrane region" description="Helical" evidence="7">
    <location>
        <begin position="152"/>
        <end position="175"/>
    </location>
</feature>
<feature type="transmembrane region" description="Helical" evidence="7">
    <location>
        <begin position="88"/>
        <end position="105"/>
    </location>
</feature>
<keyword evidence="2" id="KW-0813">Transport</keyword>
<evidence type="ECO:0000256" key="6">
    <source>
        <dbReference type="ARBA" id="ARBA00023136"/>
    </source>
</evidence>
<dbReference type="PANTHER" id="PTHR32468:SF0">
    <property type="entry name" value="K(+)_H(+) ANTIPORTER 1"/>
    <property type="match status" value="1"/>
</dbReference>
<feature type="transmembrane region" description="Helical" evidence="7">
    <location>
        <begin position="20"/>
        <end position="41"/>
    </location>
</feature>
<sequence>MADSYTSSPGELMSLSTADVTHVLIALTLLLVAAHACGQLFARMRQPAVIGEIIGGLLLGPTLLGAVAPGFANWVFGSSKVTTSVLGAMYQIGLLLLMFLVGAELQLRATRRERRKVALITGIGLAVPFAIGIGVASVLSTKHYSGPHGTPLTTGLIFGIAVAVTSIPVISRILMDLGILETAFARVVLTVAVLEDVALYVVLAVVLGLANTGGQGVFGLWSLGDTDDVPLTALYYVLASLAFLAVALVGGARTVFSLANSRFNLVELRNPAAFRLLVLFVAVLACTGLGINPIFGALLAGIACSRADGGDRATSETWVSLKQFAQAFFIPVYFAIVGLKLDLLHNIDLLFLVWFFTLACVTKAASVWVAARLAGEDSKSAVQLAVAMNARGGPGIVLATVTFAAGIINETFFTILVLLSIVTSQIAGYWLDRTFRRVTEPETVKT</sequence>
<accession>A0A8J3XLQ6</accession>
<evidence type="ECO:0000256" key="3">
    <source>
        <dbReference type="ARBA" id="ARBA00022692"/>
    </source>
</evidence>
<dbReference type="GO" id="GO:1902600">
    <property type="term" value="P:proton transmembrane transport"/>
    <property type="evidence" value="ECO:0007669"/>
    <property type="project" value="InterPro"/>
</dbReference>
<comment type="caution">
    <text evidence="9">The sequence shown here is derived from an EMBL/GenBank/DDBJ whole genome shotgun (WGS) entry which is preliminary data.</text>
</comment>
<feature type="transmembrane region" description="Helical" evidence="7">
    <location>
        <begin position="349"/>
        <end position="371"/>
    </location>
</feature>
<dbReference type="Pfam" id="PF00999">
    <property type="entry name" value="Na_H_Exchanger"/>
    <property type="match status" value="1"/>
</dbReference>
<evidence type="ECO:0000313" key="9">
    <source>
        <dbReference type="EMBL" id="GII40953.1"/>
    </source>
</evidence>
<proteinExistence type="predicted"/>
<keyword evidence="4 7" id="KW-1133">Transmembrane helix</keyword>
<evidence type="ECO:0000256" key="5">
    <source>
        <dbReference type="ARBA" id="ARBA00023065"/>
    </source>
</evidence>
<dbReference type="InterPro" id="IPR038770">
    <property type="entry name" value="Na+/solute_symporter_sf"/>
</dbReference>
<feature type="domain" description="Cation/H+ exchanger transmembrane" evidence="8">
    <location>
        <begin position="34"/>
        <end position="435"/>
    </location>
</feature>